<feature type="coiled-coil region" evidence="1">
    <location>
        <begin position="262"/>
        <end position="307"/>
    </location>
</feature>
<evidence type="ECO:0000256" key="2">
    <source>
        <dbReference type="SAM" id="MobiDB-lite"/>
    </source>
</evidence>
<dbReference type="OMA" id="HNTWERE"/>
<dbReference type="HOGENOM" id="CLU_370273_0_0_1"/>
<dbReference type="PaxDb" id="55529-EKX47626"/>
<keyword evidence="5" id="KW-1185">Reference proteome</keyword>
<gene>
    <name evidence="3" type="ORF">GUITHDRAFT_137393</name>
</gene>
<evidence type="ECO:0000313" key="4">
    <source>
        <dbReference type="EnsemblProtists" id="EKX47626"/>
    </source>
</evidence>
<reference evidence="5" key="2">
    <citation type="submission" date="2012-11" db="EMBL/GenBank/DDBJ databases">
        <authorList>
            <person name="Kuo A."/>
            <person name="Curtis B.A."/>
            <person name="Tanifuji G."/>
            <person name="Burki F."/>
            <person name="Gruber A."/>
            <person name="Irimia M."/>
            <person name="Maruyama S."/>
            <person name="Arias M.C."/>
            <person name="Ball S.G."/>
            <person name="Gile G.H."/>
            <person name="Hirakawa Y."/>
            <person name="Hopkins J.F."/>
            <person name="Rensing S.A."/>
            <person name="Schmutz J."/>
            <person name="Symeonidi A."/>
            <person name="Elias M."/>
            <person name="Eveleigh R.J."/>
            <person name="Herman E.K."/>
            <person name="Klute M.J."/>
            <person name="Nakayama T."/>
            <person name="Obornik M."/>
            <person name="Reyes-Prieto A."/>
            <person name="Armbrust E.V."/>
            <person name="Aves S.J."/>
            <person name="Beiko R.G."/>
            <person name="Coutinho P."/>
            <person name="Dacks J.B."/>
            <person name="Durnford D.G."/>
            <person name="Fast N.M."/>
            <person name="Green B.R."/>
            <person name="Grisdale C."/>
            <person name="Hempe F."/>
            <person name="Henrissat B."/>
            <person name="Hoppner M.P."/>
            <person name="Ishida K.-I."/>
            <person name="Kim E."/>
            <person name="Koreny L."/>
            <person name="Kroth P.G."/>
            <person name="Liu Y."/>
            <person name="Malik S.-B."/>
            <person name="Maier U.G."/>
            <person name="McRose D."/>
            <person name="Mock T."/>
            <person name="Neilson J.A."/>
            <person name="Onodera N.T."/>
            <person name="Poole A.M."/>
            <person name="Pritham E.J."/>
            <person name="Richards T.A."/>
            <person name="Rocap G."/>
            <person name="Roy S.W."/>
            <person name="Sarai C."/>
            <person name="Schaack S."/>
            <person name="Shirato S."/>
            <person name="Slamovits C.H."/>
            <person name="Spencer D.F."/>
            <person name="Suzuki S."/>
            <person name="Worden A.Z."/>
            <person name="Zauner S."/>
            <person name="Barry K."/>
            <person name="Bell C."/>
            <person name="Bharti A.K."/>
            <person name="Crow J.A."/>
            <person name="Grimwood J."/>
            <person name="Kramer R."/>
            <person name="Lindquist E."/>
            <person name="Lucas S."/>
            <person name="Salamov A."/>
            <person name="McFadden G.I."/>
            <person name="Lane C.E."/>
            <person name="Keeling P.J."/>
            <person name="Gray M.W."/>
            <person name="Grigoriev I.V."/>
            <person name="Archibald J.M."/>
        </authorList>
    </citation>
    <scope>NUCLEOTIDE SEQUENCE</scope>
    <source>
        <strain evidence="5">CCMP2712</strain>
    </source>
</reference>
<dbReference type="AlphaFoldDB" id="L1JGJ9"/>
<dbReference type="GeneID" id="17304264"/>
<evidence type="ECO:0000313" key="3">
    <source>
        <dbReference type="EMBL" id="EKX47626.1"/>
    </source>
</evidence>
<sequence length="752" mass="87812">MEMAEEWGEGGGRWERDCQTDGLRTDRGRAEAEEKRIRWMRDHLDDLRSVALDSKEVLAASDMSRAVHDHVVDTQHEMSHREASLKREIQAHKLFQQRLEQQLMNLRQEKEALRLEVNLLRRRLEEQDQGKALLAEDMKKGLLQQRQQLSITDELNRELEQQRKAAAEGERELLKVKAHVRELLLVQKQERDELARMMSQNQKLQDANQQLASDLRYVNHQLQAGRVEQGAMEAQLHVLKQRGTEEGSRERSSAPSITKEEIERAQKVNEELWARLDAANNKAAKTAEALEVEKARQDVEVKTLRENVETLISQRDRAWEQATETSRRLVAKHQQELVYNLEVEVMQYKCNFANKEQYDNPAFILEQRVEGLKRALEHYSSFSQDVVAFQVESSGLKARIAQLEAEKEGLVRQLTETRSQLVVSKMMRDERIKDYQSEKQLLQTVIESQKSQIKSMQLEGEEALSLAEHECRRLRQEHSEALRSAKELLEKERNESAALRQENQQLNLKFENALKRISKLDLELQMAENQYDAEKAIDEHLKAEINVLKEQLRQAQVMVVEQARRDAQEKKEGTEEEGFEMKKMAFEEERDQLLKEISGESKKAQENECCRRLKEELELARRIGGEMFRVERALGEEEESAENLVFEVKETFQSRMELVEQLQENSVAILNLCMESVREAAGYHRDDISDLLMKQSILEFKNRKKYIISLRNKCMQTRSVVLRELKRSERAIKLLHEECARMEAKLNGGMPR</sequence>
<proteinExistence type="predicted"/>
<accession>L1JGJ9</accession>
<feature type="compositionally biased region" description="Basic and acidic residues" evidence="2">
    <location>
        <begin position="12"/>
        <end position="32"/>
    </location>
</feature>
<dbReference type="STRING" id="905079.L1JGJ9"/>
<feature type="compositionally biased region" description="Basic and acidic residues" evidence="2">
    <location>
        <begin position="242"/>
        <end position="261"/>
    </location>
</feature>
<evidence type="ECO:0000256" key="1">
    <source>
        <dbReference type="SAM" id="Coils"/>
    </source>
</evidence>
<name>L1JGJ9_GUITC</name>
<feature type="coiled-coil region" evidence="1">
    <location>
        <begin position="393"/>
        <end position="577"/>
    </location>
</feature>
<feature type="coiled-coil region" evidence="1">
    <location>
        <begin position="89"/>
        <end position="214"/>
    </location>
</feature>
<keyword evidence="1" id="KW-0175">Coiled coil</keyword>
<evidence type="ECO:0000313" key="5">
    <source>
        <dbReference type="Proteomes" id="UP000011087"/>
    </source>
</evidence>
<reference evidence="4" key="3">
    <citation type="submission" date="2015-06" db="UniProtKB">
        <authorList>
            <consortium name="EnsemblProtists"/>
        </authorList>
    </citation>
    <scope>IDENTIFICATION</scope>
</reference>
<dbReference type="RefSeq" id="XP_005834606.1">
    <property type="nucleotide sequence ID" value="XM_005834549.1"/>
</dbReference>
<reference evidence="3 5" key="1">
    <citation type="journal article" date="2012" name="Nature">
        <title>Algal genomes reveal evolutionary mosaicism and the fate of nucleomorphs.</title>
        <authorList>
            <consortium name="DOE Joint Genome Institute"/>
            <person name="Curtis B.A."/>
            <person name="Tanifuji G."/>
            <person name="Burki F."/>
            <person name="Gruber A."/>
            <person name="Irimia M."/>
            <person name="Maruyama S."/>
            <person name="Arias M.C."/>
            <person name="Ball S.G."/>
            <person name="Gile G.H."/>
            <person name="Hirakawa Y."/>
            <person name="Hopkins J.F."/>
            <person name="Kuo A."/>
            <person name="Rensing S.A."/>
            <person name="Schmutz J."/>
            <person name="Symeonidi A."/>
            <person name="Elias M."/>
            <person name="Eveleigh R.J."/>
            <person name="Herman E.K."/>
            <person name="Klute M.J."/>
            <person name="Nakayama T."/>
            <person name="Obornik M."/>
            <person name="Reyes-Prieto A."/>
            <person name="Armbrust E.V."/>
            <person name="Aves S.J."/>
            <person name="Beiko R.G."/>
            <person name="Coutinho P."/>
            <person name="Dacks J.B."/>
            <person name="Durnford D.G."/>
            <person name="Fast N.M."/>
            <person name="Green B.R."/>
            <person name="Grisdale C.J."/>
            <person name="Hempel F."/>
            <person name="Henrissat B."/>
            <person name="Hoppner M.P."/>
            <person name="Ishida K."/>
            <person name="Kim E."/>
            <person name="Koreny L."/>
            <person name="Kroth P.G."/>
            <person name="Liu Y."/>
            <person name="Malik S.B."/>
            <person name="Maier U.G."/>
            <person name="McRose D."/>
            <person name="Mock T."/>
            <person name="Neilson J.A."/>
            <person name="Onodera N.T."/>
            <person name="Poole A.M."/>
            <person name="Pritham E.J."/>
            <person name="Richards T.A."/>
            <person name="Rocap G."/>
            <person name="Roy S.W."/>
            <person name="Sarai C."/>
            <person name="Schaack S."/>
            <person name="Shirato S."/>
            <person name="Slamovits C.H."/>
            <person name="Spencer D.F."/>
            <person name="Suzuki S."/>
            <person name="Worden A.Z."/>
            <person name="Zauner S."/>
            <person name="Barry K."/>
            <person name="Bell C."/>
            <person name="Bharti A.K."/>
            <person name="Crow J.A."/>
            <person name="Grimwood J."/>
            <person name="Kramer R."/>
            <person name="Lindquist E."/>
            <person name="Lucas S."/>
            <person name="Salamov A."/>
            <person name="McFadden G.I."/>
            <person name="Lane C.E."/>
            <person name="Keeling P.J."/>
            <person name="Gray M.W."/>
            <person name="Grigoriev I.V."/>
            <person name="Archibald J.M."/>
        </authorList>
    </citation>
    <scope>NUCLEOTIDE SEQUENCE</scope>
    <source>
        <strain evidence="3 5">CCMP2712</strain>
    </source>
</reference>
<dbReference type="Proteomes" id="UP000011087">
    <property type="component" value="Unassembled WGS sequence"/>
</dbReference>
<dbReference type="EnsemblProtists" id="EKX47626">
    <property type="protein sequence ID" value="EKX47626"/>
    <property type="gene ID" value="GUITHDRAFT_137393"/>
</dbReference>
<protein>
    <submittedName>
        <fullName evidence="3 4">Uncharacterized protein</fullName>
    </submittedName>
</protein>
<dbReference type="KEGG" id="gtt:GUITHDRAFT_137393"/>
<organism evidence="3">
    <name type="scientific">Guillardia theta (strain CCMP2712)</name>
    <name type="common">Cryptophyte</name>
    <dbReference type="NCBI Taxonomy" id="905079"/>
    <lineage>
        <taxon>Eukaryota</taxon>
        <taxon>Cryptophyceae</taxon>
        <taxon>Pyrenomonadales</taxon>
        <taxon>Geminigeraceae</taxon>
        <taxon>Guillardia</taxon>
    </lineage>
</organism>
<dbReference type="EMBL" id="JH992989">
    <property type="protein sequence ID" value="EKX47626.1"/>
    <property type="molecule type" value="Genomic_DNA"/>
</dbReference>
<feature type="region of interest" description="Disordered" evidence="2">
    <location>
        <begin position="1"/>
        <end position="32"/>
    </location>
</feature>
<feature type="region of interest" description="Disordered" evidence="2">
    <location>
        <begin position="241"/>
        <end position="261"/>
    </location>
</feature>